<reference evidence="4" key="1">
    <citation type="journal article" date="2014" name="Int. J. Syst. Evol. Microbiol.">
        <title>Complete genome sequence of Corynebacterium casei LMG S-19264T (=DSM 44701T), isolated from a smear-ripened cheese.</title>
        <authorList>
            <consortium name="US DOE Joint Genome Institute (JGI-PGF)"/>
            <person name="Walter F."/>
            <person name="Albersmeier A."/>
            <person name="Kalinowski J."/>
            <person name="Ruckert C."/>
        </authorList>
    </citation>
    <scope>NUCLEOTIDE SEQUENCE</scope>
    <source>
        <strain evidence="4">KCTC 32020</strain>
    </source>
</reference>
<feature type="transmembrane region" description="Helical" evidence="1">
    <location>
        <begin position="261"/>
        <end position="282"/>
    </location>
</feature>
<protein>
    <recommendedName>
        <fullName evidence="6">DUF4010 domain-containing protein</fullName>
    </recommendedName>
</protein>
<dbReference type="Proteomes" id="UP000636453">
    <property type="component" value="Unassembled WGS sequence"/>
</dbReference>
<feature type="transmembrane region" description="Helical" evidence="1">
    <location>
        <begin position="303"/>
        <end position="325"/>
    </location>
</feature>
<dbReference type="Pfam" id="PF13194">
    <property type="entry name" value="DUF4010"/>
    <property type="match status" value="1"/>
</dbReference>
<evidence type="ECO:0000259" key="2">
    <source>
        <dbReference type="Pfam" id="PF02308"/>
    </source>
</evidence>
<dbReference type="PANTHER" id="PTHR39084:SF1">
    <property type="entry name" value="DUF4010 DOMAIN-CONTAINING PROTEIN"/>
    <property type="match status" value="1"/>
</dbReference>
<evidence type="ECO:0000313" key="4">
    <source>
        <dbReference type="EMBL" id="GHE34257.1"/>
    </source>
</evidence>
<feature type="transmembrane region" description="Helical" evidence="1">
    <location>
        <begin position="90"/>
        <end position="121"/>
    </location>
</feature>
<feature type="transmembrane region" description="Helical" evidence="1">
    <location>
        <begin position="366"/>
        <end position="384"/>
    </location>
</feature>
<feature type="transmembrane region" description="Helical" evidence="1">
    <location>
        <begin position="226"/>
        <end position="249"/>
    </location>
</feature>
<dbReference type="InterPro" id="IPR049177">
    <property type="entry name" value="MgtC_SapB_SrpB_YhiD_N"/>
</dbReference>
<dbReference type="OrthoDB" id="9813718at2"/>
<dbReference type="PANTHER" id="PTHR39084">
    <property type="entry name" value="MEMBRANE PROTEIN-RELATED"/>
    <property type="match status" value="1"/>
</dbReference>
<dbReference type="EMBL" id="BNCF01000007">
    <property type="protein sequence ID" value="GHE34257.1"/>
    <property type="molecule type" value="Genomic_DNA"/>
</dbReference>
<evidence type="ECO:0000256" key="1">
    <source>
        <dbReference type="SAM" id="Phobius"/>
    </source>
</evidence>
<feature type="transmembrane region" description="Helical" evidence="1">
    <location>
        <begin position="141"/>
        <end position="159"/>
    </location>
</feature>
<gene>
    <name evidence="4" type="ORF">GCM10007167_15480</name>
</gene>
<feature type="domain" description="MgtC/SapB/SrpB/YhiD N-terminal" evidence="2">
    <location>
        <begin position="11"/>
        <end position="127"/>
    </location>
</feature>
<feature type="transmembrane region" description="Helical" evidence="1">
    <location>
        <begin position="331"/>
        <end position="354"/>
    </location>
</feature>
<sequence>MPLFDTVQGFLVALGIGLLVGVDRERRKGRERAHGVAGLRTFALAALLGAVAHELGPVAMAVAGAFVTAASLASWFWTRARDPGLTTETALLVVFLLGMVAMREPVLAGGLGVAVAVLLAAKSQLHRFARSVLSEQELHDALMLAAGALIVLPLLPDDAIDPWGVLNPRALWLLVLLVIAINAGGHVALRLFGARGGLLFAGFAGGFVSSTATIAALGVRAKATPAVMPACVSAAVVSNLSTVIQLALITGALSPRLTVSMAGPLLAAALAVLAFAAIAGWRGRDRPPPEGGVLADHAFKLRYVLMFVAVLSAVMLASAAALAYWGHAALGWTLALSGFADVHAAAATAAQLVAVGHVPVSDAGTGVLAALATNSLMKLLMALASGGRGYALRVLPGVAAMVAAFAAALWLGA</sequence>
<evidence type="ECO:0008006" key="6">
    <source>
        <dbReference type="Google" id="ProtNLM"/>
    </source>
</evidence>
<comment type="caution">
    <text evidence="4">The sequence shown here is derived from an EMBL/GenBank/DDBJ whole genome shotgun (WGS) entry which is preliminary data.</text>
</comment>
<feature type="transmembrane region" description="Helical" evidence="1">
    <location>
        <begin position="34"/>
        <end position="52"/>
    </location>
</feature>
<feature type="transmembrane region" description="Helical" evidence="1">
    <location>
        <begin position="198"/>
        <end position="219"/>
    </location>
</feature>
<keyword evidence="1" id="KW-0812">Transmembrane</keyword>
<keyword evidence="1" id="KW-1133">Transmembrane helix</keyword>
<feature type="transmembrane region" description="Helical" evidence="1">
    <location>
        <begin position="171"/>
        <end position="192"/>
    </location>
</feature>
<keyword evidence="5" id="KW-1185">Reference proteome</keyword>
<feature type="transmembrane region" description="Helical" evidence="1">
    <location>
        <begin position="390"/>
        <end position="411"/>
    </location>
</feature>
<feature type="transmembrane region" description="Helical" evidence="1">
    <location>
        <begin position="6"/>
        <end position="22"/>
    </location>
</feature>
<keyword evidence="1" id="KW-0472">Membrane</keyword>
<dbReference type="Pfam" id="PF02308">
    <property type="entry name" value="MgtC"/>
    <property type="match status" value="1"/>
</dbReference>
<evidence type="ECO:0000313" key="5">
    <source>
        <dbReference type="Proteomes" id="UP000636453"/>
    </source>
</evidence>
<dbReference type="InterPro" id="IPR025105">
    <property type="entry name" value="DUF4010"/>
</dbReference>
<evidence type="ECO:0000259" key="3">
    <source>
        <dbReference type="Pfam" id="PF13194"/>
    </source>
</evidence>
<feature type="domain" description="DUF4010" evidence="3">
    <location>
        <begin position="177"/>
        <end position="386"/>
    </location>
</feature>
<dbReference type="RefSeq" id="WP_146472225.1">
    <property type="nucleotide sequence ID" value="NZ_BNCF01000007.1"/>
</dbReference>
<accession>A0A918Z2A4</accession>
<organism evidence="4 5">
    <name type="scientific">Vulcaniibacterium thermophilum</name>
    <dbReference type="NCBI Taxonomy" id="1169913"/>
    <lineage>
        <taxon>Bacteria</taxon>
        <taxon>Pseudomonadati</taxon>
        <taxon>Pseudomonadota</taxon>
        <taxon>Gammaproteobacteria</taxon>
        <taxon>Lysobacterales</taxon>
        <taxon>Lysobacteraceae</taxon>
        <taxon>Vulcaniibacterium</taxon>
    </lineage>
</organism>
<feature type="transmembrane region" description="Helical" evidence="1">
    <location>
        <begin position="58"/>
        <end position="78"/>
    </location>
</feature>
<name>A0A918Z2A4_9GAMM</name>
<reference evidence="4" key="2">
    <citation type="submission" date="2020-09" db="EMBL/GenBank/DDBJ databases">
        <authorList>
            <person name="Sun Q."/>
            <person name="Kim S."/>
        </authorList>
    </citation>
    <scope>NUCLEOTIDE SEQUENCE</scope>
    <source>
        <strain evidence="4">KCTC 32020</strain>
    </source>
</reference>
<proteinExistence type="predicted"/>
<dbReference type="AlphaFoldDB" id="A0A918Z2A4"/>